<gene>
    <name evidence="1" type="ORF">CWD94_25785</name>
</gene>
<evidence type="ECO:0000313" key="2">
    <source>
        <dbReference type="Proteomes" id="UP000232101"/>
    </source>
</evidence>
<comment type="caution">
    <text evidence="1">The sequence shown here is derived from an EMBL/GenBank/DDBJ whole genome shotgun (WGS) entry which is preliminary data.</text>
</comment>
<dbReference type="RefSeq" id="WP_100545593.1">
    <property type="nucleotide sequence ID" value="NZ_PHQY01000692.1"/>
</dbReference>
<reference evidence="1 2" key="1">
    <citation type="submission" date="2017-11" db="EMBL/GenBank/DDBJ databases">
        <title>Bacterial isolate from king chilli rhizosphere.</title>
        <authorList>
            <person name="Takhelmayum P."/>
            <person name="Sarangthem I."/>
        </authorList>
    </citation>
    <scope>NUCLEOTIDE SEQUENCE [LARGE SCALE GENOMIC DNA]</scope>
    <source>
        <strain evidence="2">t26</strain>
    </source>
</reference>
<protein>
    <submittedName>
        <fullName evidence="1">Uncharacterized protein</fullName>
    </submittedName>
</protein>
<dbReference type="EMBL" id="PHQY01000692">
    <property type="protein sequence ID" value="PJO40878.1"/>
    <property type="molecule type" value="Genomic_DNA"/>
</dbReference>
<sequence>MGKTRNFIKELPVDSDFNVLAKPKQYISEKIIDAVEEQDISIRKLVKKIDMKHPQIIRVTSAENYNIDTTFTHP</sequence>
<name>A0A2M9PYG6_9BACI</name>
<evidence type="ECO:0000313" key="1">
    <source>
        <dbReference type="EMBL" id="PJO40878.1"/>
    </source>
</evidence>
<dbReference type="Proteomes" id="UP000232101">
    <property type="component" value="Unassembled WGS sequence"/>
</dbReference>
<dbReference type="AlphaFoldDB" id="A0A2M9PYG6"/>
<proteinExistence type="predicted"/>
<organism evidence="1 2">
    <name type="scientific">Lysinibacillus xylanilyticus</name>
    <dbReference type="NCBI Taxonomy" id="582475"/>
    <lineage>
        <taxon>Bacteria</taxon>
        <taxon>Bacillati</taxon>
        <taxon>Bacillota</taxon>
        <taxon>Bacilli</taxon>
        <taxon>Bacillales</taxon>
        <taxon>Bacillaceae</taxon>
        <taxon>Lysinibacillus</taxon>
    </lineage>
</organism>
<accession>A0A2M9PYG6</accession>